<feature type="compositionally biased region" description="Low complexity" evidence="1">
    <location>
        <begin position="222"/>
        <end position="240"/>
    </location>
</feature>
<dbReference type="RefSeq" id="WP_147705905.1">
    <property type="nucleotide sequence ID" value="NZ_VDUY01000010.1"/>
</dbReference>
<evidence type="ECO:0000256" key="2">
    <source>
        <dbReference type="SAM" id="Phobius"/>
    </source>
</evidence>
<evidence type="ECO:0000313" key="3">
    <source>
        <dbReference type="EMBL" id="TXL62465.1"/>
    </source>
</evidence>
<dbReference type="Proteomes" id="UP000321548">
    <property type="component" value="Unassembled WGS sequence"/>
</dbReference>
<name>A0A5C8NNJ5_9BURK</name>
<sequence>MRELLGELEGRLGVREGFLSDLREDPNDWSFLVRVQVFVESALGHMVLAELGRPELAKFVGALHLGGQNGLGELAFALNLLTAEERAFVKELSGLRNRFAHRIENIDRTLTEYVRSLTPHERREQMNAIMLLKDASPALSREYWESGPLVDVLAKSARELIWWGLAIFSGAILVNTVRADDKHLRQKAAEMRAGFFESTGDRSLIELLSLSPGEMGMEKVAAGEPVPAPAARAPGGDSSK</sequence>
<protein>
    <recommendedName>
        <fullName evidence="5">DUF4145 domain-containing protein</fullName>
    </recommendedName>
</protein>
<keyword evidence="2" id="KW-0472">Membrane</keyword>
<proteinExistence type="predicted"/>
<evidence type="ECO:0008006" key="5">
    <source>
        <dbReference type="Google" id="ProtNLM"/>
    </source>
</evidence>
<comment type="caution">
    <text evidence="3">The sequence shown here is derived from an EMBL/GenBank/DDBJ whole genome shotgun (WGS) entry which is preliminary data.</text>
</comment>
<accession>A0A5C8NNJ5</accession>
<evidence type="ECO:0000313" key="4">
    <source>
        <dbReference type="Proteomes" id="UP000321548"/>
    </source>
</evidence>
<feature type="transmembrane region" description="Helical" evidence="2">
    <location>
        <begin position="160"/>
        <end position="177"/>
    </location>
</feature>
<reference evidence="3 4" key="1">
    <citation type="submission" date="2019-06" db="EMBL/GenBank/DDBJ databases">
        <title>Quisquiliibacterium sp. nov., isolated from a maize field.</title>
        <authorList>
            <person name="Lin S.-Y."/>
            <person name="Tsai C.-F."/>
            <person name="Young C.-C."/>
        </authorList>
    </citation>
    <scope>NUCLEOTIDE SEQUENCE [LARGE SCALE GENOMIC DNA]</scope>
    <source>
        <strain evidence="3 4">CC-CFT501</strain>
    </source>
</reference>
<gene>
    <name evidence="3" type="ORF">FHP08_18045</name>
</gene>
<dbReference type="AlphaFoldDB" id="A0A5C8NNJ5"/>
<keyword evidence="2" id="KW-0812">Transmembrane</keyword>
<evidence type="ECO:0000256" key="1">
    <source>
        <dbReference type="SAM" id="MobiDB-lite"/>
    </source>
</evidence>
<organism evidence="3 4">
    <name type="scientific">Zeimonas arvi</name>
    <dbReference type="NCBI Taxonomy" id="2498847"/>
    <lineage>
        <taxon>Bacteria</taxon>
        <taxon>Pseudomonadati</taxon>
        <taxon>Pseudomonadota</taxon>
        <taxon>Betaproteobacteria</taxon>
        <taxon>Burkholderiales</taxon>
        <taxon>Burkholderiaceae</taxon>
        <taxon>Zeimonas</taxon>
    </lineage>
</organism>
<keyword evidence="4" id="KW-1185">Reference proteome</keyword>
<dbReference type="EMBL" id="VDUY01000010">
    <property type="protein sequence ID" value="TXL62465.1"/>
    <property type="molecule type" value="Genomic_DNA"/>
</dbReference>
<feature type="region of interest" description="Disordered" evidence="1">
    <location>
        <begin position="220"/>
        <end position="240"/>
    </location>
</feature>
<keyword evidence="2" id="KW-1133">Transmembrane helix</keyword>
<dbReference type="OrthoDB" id="9153611at2"/>